<dbReference type="AlphaFoldDB" id="A0A0D0Q0X1"/>
<dbReference type="Proteomes" id="UP000032066">
    <property type="component" value="Unassembled WGS sequence"/>
</dbReference>
<evidence type="ECO:0008006" key="4">
    <source>
        <dbReference type="Google" id="ProtNLM"/>
    </source>
</evidence>
<organism evidence="2 3">
    <name type="scientific">Kitasatospora griseola</name>
    <name type="common">Streptomyces griseolosporeus</name>
    <dbReference type="NCBI Taxonomy" id="2064"/>
    <lineage>
        <taxon>Bacteria</taxon>
        <taxon>Bacillati</taxon>
        <taxon>Actinomycetota</taxon>
        <taxon>Actinomycetes</taxon>
        <taxon>Kitasatosporales</taxon>
        <taxon>Streptomycetaceae</taxon>
        <taxon>Kitasatospora</taxon>
    </lineage>
</organism>
<keyword evidence="3" id="KW-1185">Reference proteome</keyword>
<evidence type="ECO:0000313" key="2">
    <source>
        <dbReference type="EMBL" id="KIQ66152.1"/>
    </source>
</evidence>
<dbReference type="InterPro" id="IPR053137">
    <property type="entry name" value="NLR-like"/>
</dbReference>
<accession>A0A0D0Q0X1</accession>
<dbReference type="PANTHER" id="PTHR46082">
    <property type="entry name" value="ATP/GTP-BINDING PROTEIN-RELATED"/>
    <property type="match status" value="1"/>
</dbReference>
<dbReference type="EMBL" id="JXZB01000001">
    <property type="protein sequence ID" value="KIQ66152.1"/>
    <property type="molecule type" value="Genomic_DNA"/>
</dbReference>
<sequence>MTGSDPDLRRDTGGPDDPDTLLARHNLAYWTGAAGDACSAVEAFAALVEDRHRVQGPDDPDTLTARYCLAYWHGEAGNSTLATTELAELLDHQQRVLDPHHPDIARSRQRLHHELHRSSPTARPRPGSIR</sequence>
<dbReference type="PATRIC" id="fig|2064.6.peg.28"/>
<protein>
    <recommendedName>
        <fullName evidence="4">Tetratricopeptide repeat protein</fullName>
    </recommendedName>
</protein>
<feature type="region of interest" description="Disordered" evidence="1">
    <location>
        <begin position="107"/>
        <end position="130"/>
    </location>
</feature>
<dbReference type="SUPFAM" id="SSF48452">
    <property type="entry name" value="TPR-like"/>
    <property type="match status" value="1"/>
</dbReference>
<dbReference type="RefSeq" id="WP_043907144.1">
    <property type="nucleotide sequence ID" value="NZ_JXZB01000001.1"/>
</dbReference>
<dbReference type="InterPro" id="IPR011990">
    <property type="entry name" value="TPR-like_helical_dom_sf"/>
</dbReference>
<proteinExistence type="predicted"/>
<dbReference type="STRING" id="2064.TR51_00110"/>
<name>A0A0D0Q0X1_KITGR</name>
<gene>
    <name evidence="2" type="ORF">TR51_00110</name>
</gene>
<evidence type="ECO:0000256" key="1">
    <source>
        <dbReference type="SAM" id="MobiDB-lite"/>
    </source>
</evidence>
<dbReference type="OrthoDB" id="3885120at2"/>
<dbReference type="PANTHER" id="PTHR46082:SF6">
    <property type="entry name" value="AAA+ ATPASE DOMAIN-CONTAINING PROTEIN-RELATED"/>
    <property type="match status" value="1"/>
</dbReference>
<dbReference type="Gene3D" id="1.25.40.10">
    <property type="entry name" value="Tetratricopeptide repeat domain"/>
    <property type="match status" value="1"/>
</dbReference>
<comment type="caution">
    <text evidence="2">The sequence shown here is derived from an EMBL/GenBank/DDBJ whole genome shotgun (WGS) entry which is preliminary data.</text>
</comment>
<reference evidence="2 3" key="1">
    <citation type="submission" date="2015-02" db="EMBL/GenBank/DDBJ databases">
        <title>Draft genome sequence of Kitasatospora griseola MF730-N6, a bafilomycin, terpentecin and satosporin producer.</title>
        <authorList>
            <person name="Arens J.C."/>
            <person name="Haltli B."/>
            <person name="Kerr R.G."/>
        </authorList>
    </citation>
    <scope>NUCLEOTIDE SEQUENCE [LARGE SCALE GENOMIC DNA]</scope>
    <source>
        <strain evidence="2 3">MF730-N6</strain>
    </source>
</reference>
<evidence type="ECO:0000313" key="3">
    <source>
        <dbReference type="Proteomes" id="UP000032066"/>
    </source>
</evidence>